<dbReference type="Pfam" id="PF12796">
    <property type="entry name" value="Ank_2"/>
    <property type="match status" value="1"/>
</dbReference>
<dbReference type="PANTHER" id="PTHR24171">
    <property type="entry name" value="ANKYRIN REPEAT DOMAIN-CONTAINING PROTEIN 39-RELATED"/>
    <property type="match status" value="1"/>
</dbReference>
<feature type="repeat" description="ANK" evidence="3">
    <location>
        <begin position="76"/>
        <end position="108"/>
    </location>
</feature>
<keyword evidence="2 3" id="KW-0040">ANK repeat</keyword>
<evidence type="ECO:0000256" key="2">
    <source>
        <dbReference type="ARBA" id="ARBA00023043"/>
    </source>
</evidence>
<comment type="caution">
    <text evidence="4">The sequence shown here is derived from an EMBL/GenBank/DDBJ whole genome shotgun (WGS) entry which is preliminary data.</text>
</comment>
<evidence type="ECO:0000256" key="1">
    <source>
        <dbReference type="ARBA" id="ARBA00022737"/>
    </source>
</evidence>
<dbReference type="InterPro" id="IPR036770">
    <property type="entry name" value="Ankyrin_rpt-contain_sf"/>
</dbReference>
<evidence type="ECO:0000313" key="4">
    <source>
        <dbReference type="EMBL" id="CAK9027829.1"/>
    </source>
</evidence>
<dbReference type="Gene3D" id="1.25.40.20">
    <property type="entry name" value="Ankyrin repeat-containing domain"/>
    <property type="match status" value="1"/>
</dbReference>
<proteinExistence type="predicted"/>
<evidence type="ECO:0000313" key="5">
    <source>
        <dbReference type="Proteomes" id="UP001642464"/>
    </source>
</evidence>
<dbReference type="PROSITE" id="PS50088">
    <property type="entry name" value="ANK_REPEAT"/>
    <property type="match status" value="3"/>
</dbReference>
<feature type="repeat" description="ANK" evidence="3">
    <location>
        <begin position="109"/>
        <end position="132"/>
    </location>
</feature>
<dbReference type="SUPFAM" id="SSF48403">
    <property type="entry name" value="Ankyrin repeat"/>
    <property type="match status" value="1"/>
</dbReference>
<accession>A0ABP0KMW8</accession>
<keyword evidence="1" id="KW-0677">Repeat</keyword>
<dbReference type="InterPro" id="IPR002110">
    <property type="entry name" value="Ankyrin_rpt"/>
</dbReference>
<feature type="repeat" description="ANK" evidence="3">
    <location>
        <begin position="43"/>
        <end position="75"/>
    </location>
</feature>
<feature type="non-terminal residue" evidence="4">
    <location>
        <position position="132"/>
    </location>
</feature>
<name>A0ABP0KMW8_9DINO</name>
<organism evidence="4 5">
    <name type="scientific">Durusdinium trenchii</name>
    <dbReference type="NCBI Taxonomy" id="1381693"/>
    <lineage>
        <taxon>Eukaryota</taxon>
        <taxon>Sar</taxon>
        <taxon>Alveolata</taxon>
        <taxon>Dinophyceae</taxon>
        <taxon>Suessiales</taxon>
        <taxon>Symbiodiniaceae</taxon>
        <taxon>Durusdinium</taxon>
    </lineage>
</organism>
<reference evidence="4 5" key="1">
    <citation type="submission" date="2024-02" db="EMBL/GenBank/DDBJ databases">
        <authorList>
            <person name="Chen Y."/>
            <person name="Shah S."/>
            <person name="Dougan E. K."/>
            <person name="Thang M."/>
            <person name="Chan C."/>
        </authorList>
    </citation>
    <scope>NUCLEOTIDE SEQUENCE [LARGE SCALE GENOMIC DNA]</scope>
</reference>
<feature type="non-terminal residue" evidence="4">
    <location>
        <position position="1"/>
    </location>
</feature>
<dbReference type="PROSITE" id="PS50297">
    <property type="entry name" value="ANK_REP_REGION"/>
    <property type="match status" value="3"/>
</dbReference>
<dbReference type="Proteomes" id="UP001642464">
    <property type="component" value="Unassembled WGS sequence"/>
</dbReference>
<dbReference type="EMBL" id="CAXAMM010012062">
    <property type="protein sequence ID" value="CAK9027829.1"/>
    <property type="molecule type" value="Genomic_DNA"/>
</dbReference>
<keyword evidence="5" id="KW-1185">Reference proteome</keyword>
<dbReference type="SMART" id="SM00248">
    <property type="entry name" value="ANK"/>
    <property type="match status" value="2"/>
</dbReference>
<sequence>ADRAAAAKWADVVEAALNGDLPAVRGFVRQNRAAALSATNQKFGETALLWAAWQNHDDVVHFLIEAKADLDVANNDGRTALRWAARCGCLRSAGLLVAAGASLDVKDGDGETPLDDARSQGHDNVVKLLESA</sequence>
<protein>
    <submittedName>
        <fullName evidence="4">Ankyrin repeat domain-containing protein 39</fullName>
    </submittedName>
</protein>
<evidence type="ECO:0000256" key="3">
    <source>
        <dbReference type="PROSITE-ProRule" id="PRU00023"/>
    </source>
</evidence>
<gene>
    <name evidence="4" type="ORF">SCF082_LOCUS18103</name>
</gene>